<dbReference type="GO" id="GO:0016798">
    <property type="term" value="F:hydrolase activity, acting on glycosyl bonds"/>
    <property type="evidence" value="ECO:0007669"/>
    <property type="project" value="UniProtKB-KW"/>
</dbReference>
<gene>
    <name evidence="6" type="ORF">SAMN05421806_104184</name>
</gene>
<dbReference type="RefSeq" id="WP_245769298.1">
    <property type="nucleotide sequence ID" value="NZ_FNFF01000004.1"/>
</dbReference>
<evidence type="ECO:0000259" key="5">
    <source>
        <dbReference type="PROSITE" id="PS50853"/>
    </source>
</evidence>
<dbReference type="PROSITE" id="PS50853">
    <property type="entry name" value="FN3"/>
    <property type="match status" value="3"/>
</dbReference>
<accession>A0A1G8YPB4</accession>
<keyword evidence="1" id="KW-0326">Glycosidase</keyword>
<keyword evidence="7" id="KW-1185">Reference proteome</keyword>
<feature type="domain" description="Fibronectin type-III" evidence="5">
    <location>
        <begin position="133"/>
        <end position="220"/>
    </location>
</feature>
<reference evidence="6 7" key="1">
    <citation type="submission" date="2016-10" db="EMBL/GenBank/DDBJ databases">
        <authorList>
            <person name="de Groot N.N."/>
        </authorList>
    </citation>
    <scope>NUCLEOTIDE SEQUENCE [LARGE SCALE GENOMIC DNA]</scope>
    <source>
        <strain evidence="6 7">CGMCC 4.5727</strain>
    </source>
</reference>
<feature type="compositionally biased region" description="Polar residues" evidence="3">
    <location>
        <begin position="204"/>
        <end position="217"/>
    </location>
</feature>
<dbReference type="InterPro" id="IPR013783">
    <property type="entry name" value="Ig-like_fold"/>
</dbReference>
<feature type="domain" description="Fibronectin type-III" evidence="5">
    <location>
        <begin position="228"/>
        <end position="324"/>
    </location>
</feature>
<dbReference type="STRING" id="417292.SAMN05421806_104184"/>
<feature type="domain" description="Fibronectin type-III" evidence="5">
    <location>
        <begin position="36"/>
        <end position="123"/>
    </location>
</feature>
<feature type="region of interest" description="Disordered" evidence="3">
    <location>
        <begin position="109"/>
        <end position="141"/>
    </location>
</feature>
<dbReference type="EMBL" id="FNFF01000004">
    <property type="protein sequence ID" value="SDK04601.1"/>
    <property type="molecule type" value="Genomic_DNA"/>
</dbReference>
<dbReference type="Proteomes" id="UP000199155">
    <property type="component" value="Unassembled WGS sequence"/>
</dbReference>
<evidence type="ECO:0000256" key="2">
    <source>
        <dbReference type="ARBA" id="ARBA00023326"/>
    </source>
</evidence>
<dbReference type="SMART" id="SM00060">
    <property type="entry name" value="FN3"/>
    <property type="match status" value="3"/>
</dbReference>
<protein>
    <submittedName>
        <fullName evidence="6">Fibronectin type III domain-containing protein</fullName>
    </submittedName>
</protein>
<dbReference type="PANTHER" id="PTHR46957">
    <property type="entry name" value="CYTOKINE RECEPTOR"/>
    <property type="match status" value="1"/>
</dbReference>
<keyword evidence="4" id="KW-0732">Signal</keyword>
<dbReference type="Pfam" id="PF00041">
    <property type="entry name" value="fn3"/>
    <property type="match status" value="2"/>
</dbReference>
<evidence type="ECO:0000256" key="3">
    <source>
        <dbReference type="SAM" id="MobiDB-lite"/>
    </source>
</evidence>
<keyword evidence="1" id="KW-0378">Hydrolase</keyword>
<dbReference type="SUPFAM" id="SSF49265">
    <property type="entry name" value="Fibronectin type III"/>
    <property type="match status" value="2"/>
</dbReference>
<dbReference type="PROSITE" id="PS51257">
    <property type="entry name" value="PROKAR_LIPOPROTEIN"/>
    <property type="match status" value="1"/>
</dbReference>
<dbReference type="CDD" id="cd00063">
    <property type="entry name" value="FN3"/>
    <property type="match status" value="2"/>
</dbReference>
<evidence type="ECO:0000313" key="7">
    <source>
        <dbReference type="Proteomes" id="UP000199155"/>
    </source>
</evidence>
<keyword evidence="2" id="KW-0119">Carbohydrate metabolism</keyword>
<keyword evidence="2" id="KW-0624">Polysaccharide degradation</keyword>
<dbReference type="GO" id="GO:0000272">
    <property type="term" value="P:polysaccharide catabolic process"/>
    <property type="evidence" value="ECO:0007669"/>
    <property type="project" value="UniProtKB-KW"/>
</dbReference>
<name>A0A1G8YPB4_9ACTN</name>
<feature type="chain" id="PRO_5011563469" evidence="4">
    <location>
        <begin position="29"/>
        <end position="324"/>
    </location>
</feature>
<dbReference type="InterPro" id="IPR036116">
    <property type="entry name" value="FN3_sf"/>
</dbReference>
<evidence type="ECO:0000256" key="1">
    <source>
        <dbReference type="ARBA" id="ARBA00023295"/>
    </source>
</evidence>
<sequence length="324" mass="34493">MRRTPTLTAAALLLLAATLAGCGGEAEARDDRPPTAPRGLTVHAGSATSVHVMWNKSTDDTGVHRYEVYRDGKRVKTLPAATYMVDIAQLTPQRTYTFSVRALDAAGNRSPHSLKVPVTMRPPAPKDSEPPTAPRKVKVRPSGARAATLSWGAATDNEAVTSYDIYQAGSRIHSVAGRSTTALVTGLRPGTAYTFTVKARDAADNSSPDSEAVQLTTAAGEGGHEDTAPGGFKVTTHEDDGAYYLDLSWDAPKTGGDVAEYEIHLNGRQATTLQWGGAAPAGRARHSFFITRDEAQTYRVKLRAKLPDGTWGAFSEERTVTTGG</sequence>
<organism evidence="6 7">
    <name type="scientific">Streptomyces indicus</name>
    <dbReference type="NCBI Taxonomy" id="417292"/>
    <lineage>
        <taxon>Bacteria</taxon>
        <taxon>Bacillati</taxon>
        <taxon>Actinomycetota</taxon>
        <taxon>Actinomycetes</taxon>
        <taxon>Kitasatosporales</taxon>
        <taxon>Streptomycetaceae</taxon>
        <taxon>Streptomyces</taxon>
    </lineage>
</organism>
<feature type="region of interest" description="Disordered" evidence="3">
    <location>
        <begin position="201"/>
        <end position="235"/>
    </location>
</feature>
<dbReference type="InterPro" id="IPR003961">
    <property type="entry name" value="FN3_dom"/>
</dbReference>
<evidence type="ECO:0000313" key="6">
    <source>
        <dbReference type="EMBL" id="SDK04601.1"/>
    </source>
</evidence>
<evidence type="ECO:0000256" key="4">
    <source>
        <dbReference type="SAM" id="SignalP"/>
    </source>
</evidence>
<feature type="signal peptide" evidence="4">
    <location>
        <begin position="1"/>
        <end position="28"/>
    </location>
</feature>
<dbReference type="PANTHER" id="PTHR46957:SF3">
    <property type="entry name" value="CYTOKINE RECEPTOR"/>
    <property type="match status" value="1"/>
</dbReference>
<dbReference type="InterPro" id="IPR050713">
    <property type="entry name" value="RTP_Phos/Ushers"/>
</dbReference>
<dbReference type="AlphaFoldDB" id="A0A1G8YPB4"/>
<dbReference type="Gene3D" id="2.60.40.10">
    <property type="entry name" value="Immunoglobulins"/>
    <property type="match status" value="3"/>
</dbReference>
<dbReference type="GO" id="GO:0016020">
    <property type="term" value="C:membrane"/>
    <property type="evidence" value="ECO:0007669"/>
    <property type="project" value="UniProtKB-SubCell"/>
</dbReference>
<proteinExistence type="predicted"/>